<dbReference type="InterPro" id="IPR052556">
    <property type="entry name" value="PolySynth_Transporter"/>
</dbReference>
<dbReference type="Proteomes" id="UP000036196">
    <property type="component" value="Unassembled WGS sequence"/>
</dbReference>
<feature type="transmembrane region" description="Helical" evidence="1">
    <location>
        <begin position="324"/>
        <end position="344"/>
    </location>
</feature>
<feature type="transmembrane region" description="Helical" evidence="1">
    <location>
        <begin position="81"/>
        <end position="103"/>
    </location>
</feature>
<protein>
    <recommendedName>
        <fullName evidence="4">Polysaccharide biosynthesis protein</fullName>
    </recommendedName>
</protein>
<dbReference type="EMBL" id="LDZF01000005">
    <property type="protein sequence ID" value="KMK15017.1"/>
    <property type="molecule type" value="Genomic_DNA"/>
</dbReference>
<gene>
    <name evidence="2" type="ORF">ABW06_06325</name>
</gene>
<feature type="transmembrane region" description="Helical" evidence="1">
    <location>
        <begin position="377"/>
        <end position="399"/>
    </location>
</feature>
<keyword evidence="1" id="KW-0472">Membrane</keyword>
<comment type="caution">
    <text evidence="2">The sequence shown here is derived from an EMBL/GenBank/DDBJ whole genome shotgun (WGS) entry which is preliminary data.</text>
</comment>
<evidence type="ECO:0008006" key="4">
    <source>
        <dbReference type="Google" id="ProtNLM"/>
    </source>
</evidence>
<dbReference type="Pfam" id="PF13440">
    <property type="entry name" value="Polysacc_synt_3"/>
    <property type="match status" value="1"/>
</dbReference>
<feature type="transmembrane region" description="Helical" evidence="1">
    <location>
        <begin position="207"/>
        <end position="225"/>
    </location>
</feature>
<proteinExistence type="predicted"/>
<dbReference type="STRING" id="61647.LG71_20270"/>
<sequence length="415" mass="46253">MNKAAIINTLWMVLEKIVLIVGYFLVSALVARYLGPAMVGQLAYLVAVYQIVQVIAKWGSESVIFRRVSKKPQSGSRCLQASLRFRLTCLLGLTIPLEIYFYVSQSTLFFIFSAAVALSALFSSLDVYAVYYNARLRSQYNTVINCCGLICSLTLRAITVFMVLKPAWLVLPIMVNSGLPLLLRYIKYRRSDAVVLKKENSRHYQKYFFHSGKHLVFSALAVSLYTQCQNFFIYHYAGSAQLGIYTVAVTFTAGAGAFINALITSCYVSIYAEPDPQRAKEKAGVLLRWVAAAALLAGIATVALGGFIIDRLYGAEYALAREPLIILSLAAMLSFMGTVTYRYIMHYSGFYYLSIKTLFTLVISVMITGGLVKHYGIIGAAWATVIVELLSLTLLNYFFKNHAVLKLHLFSIRGR</sequence>
<feature type="transmembrane region" description="Helical" evidence="1">
    <location>
        <begin position="41"/>
        <end position="60"/>
    </location>
</feature>
<feature type="transmembrane region" description="Helical" evidence="1">
    <location>
        <begin position="109"/>
        <end position="131"/>
    </location>
</feature>
<feature type="transmembrane region" description="Helical" evidence="1">
    <location>
        <begin position="169"/>
        <end position="186"/>
    </location>
</feature>
<dbReference type="RefSeq" id="WP_043084881.1">
    <property type="nucleotide sequence ID" value="NZ_LDZJ01000004.1"/>
</dbReference>
<dbReference type="AlphaFoldDB" id="A0A089PV14"/>
<dbReference type="PANTHER" id="PTHR43424:SF1">
    <property type="entry name" value="LOCUS PUTATIVE PROTEIN 1-RELATED"/>
    <property type="match status" value="1"/>
</dbReference>
<feature type="transmembrane region" description="Helical" evidence="1">
    <location>
        <begin position="289"/>
        <end position="309"/>
    </location>
</feature>
<keyword evidence="1" id="KW-0812">Transmembrane</keyword>
<keyword evidence="3" id="KW-1185">Reference proteome</keyword>
<reference evidence="2 3" key="1">
    <citation type="submission" date="2015-05" db="EMBL/GenBank/DDBJ databases">
        <title>Genome sequences of Pluralibacter gergoviae.</title>
        <authorList>
            <person name="Greninger A.L."/>
            <person name="Miller S."/>
        </authorList>
    </citation>
    <scope>NUCLEOTIDE SEQUENCE [LARGE SCALE GENOMIC DNA]</scope>
    <source>
        <strain evidence="2 3">JS81F13</strain>
    </source>
</reference>
<organism evidence="2 3">
    <name type="scientific">Pluralibacter gergoviae</name>
    <name type="common">Enterobacter gergoviae</name>
    <dbReference type="NCBI Taxonomy" id="61647"/>
    <lineage>
        <taxon>Bacteria</taxon>
        <taxon>Pseudomonadati</taxon>
        <taxon>Pseudomonadota</taxon>
        <taxon>Gammaproteobacteria</taxon>
        <taxon>Enterobacterales</taxon>
        <taxon>Enterobacteriaceae</taxon>
        <taxon>Pluralibacter</taxon>
    </lineage>
</organism>
<name>A0A089PV14_PLUGE</name>
<feature type="transmembrane region" description="Helical" evidence="1">
    <location>
        <begin position="245"/>
        <end position="268"/>
    </location>
</feature>
<dbReference type="PATRIC" id="fig|61647.15.peg.4330"/>
<dbReference type="eggNOG" id="COG2244">
    <property type="taxonomic scope" value="Bacteria"/>
</dbReference>
<dbReference type="PANTHER" id="PTHR43424">
    <property type="entry name" value="LOCUS PUTATIVE PROTEIN 1-RELATED"/>
    <property type="match status" value="1"/>
</dbReference>
<feature type="transmembrane region" description="Helical" evidence="1">
    <location>
        <begin position="143"/>
        <end position="163"/>
    </location>
</feature>
<keyword evidence="1" id="KW-1133">Transmembrane helix</keyword>
<evidence type="ECO:0000313" key="3">
    <source>
        <dbReference type="Proteomes" id="UP000036196"/>
    </source>
</evidence>
<accession>A0A089PV14</accession>
<feature type="transmembrane region" description="Helical" evidence="1">
    <location>
        <begin position="12"/>
        <end position="35"/>
    </location>
</feature>
<dbReference type="KEGG" id="pge:LG71_20270"/>
<evidence type="ECO:0000256" key="1">
    <source>
        <dbReference type="SAM" id="Phobius"/>
    </source>
</evidence>
<evidence type="ECO:0000313" key="2">
    <source>
        <dbReference type="EMBL" id="KMK15017.1"/>
    </source>
</evidence>
<feature type="transmembrane region" description="Helical" evidence="1">
    <location>
        <begin position="351"/>
        <end position="371"/>
    </location>
</feature>